<keyword evidence="5 10" id="KW-0132">Cell division</keyword>
<feature type="transmembrane region" description="Helical" evidence="10">
    <location>
        <begin position="166"/>
        <end position="188"/>
    </location>
</feature>
<dbReference type="Pfam" id="PF01618">
    <property type="entry name" value="MotA_ExbB"/>
    <property type="match status" value="1"/>
</dbReference>
<evidence type="ECO:0000256" key="7">
    <source>
        <dbReference type="ARBA" id="ARBA00022989"/>
    </source>
</evidence>
<proteinExistence type="inferred from homology"/>
<evidence type="ECO:0000256" key="1">
    <source>
        <dbReference type="ARBA" id="ARBA00004651"/>
    </source>
</evidence>
<dbReference type="Proteomes" id="UP001595791">
    <property type="component" value="Unassembled WGS sequence"/>
</dbReference>
<name>A0ABV8MRF4_9NEIS</name>
<sequence>MSIVSLISNASLVVQIVMGLLLLLSMLSWWHIFAKWFGLRHAKQKTDSFESAFWSGADLNTLHQQVSRDMAGVGMERIFEAGFNEFLKLRRQPGMDMSALMEGTRRAMKASFQREVDRLDAHTAFLASVGSVSPYIGLFGTVWGIMNAFRGLANVGQATLAHVAPGIAEALVATAIGLFAAIPAVVAYNRFSHDVDRLANRFESFMEEFSNILQRQAAK</sequence>
<reference evidence="13" key="1">
    <citation type="journal article" date="2019" name="Int. J. Syst. Evol. Microbiol.">
        <title>The Global Catalogue of Microorganisms (GCM) 10K type strain sequencing project: providing services to taxonomists for standard genome sequencing and annotation.</title>
        <authorList>
            <consortium name="The Broad Institute Genomics Platform"/>
            <consortium name="The Broad Institute Genome Sequencing Center for Infectious Disease"/>
            <person name="Wu L."/>
            <person name="Ma J."/>
        </authorList>
    </citation>
    <scope>NUCLEOTIDE SEQUENCE [LARGE SCALE GENOMIC DNA]</scope>
    <source>
        <strain evidence="13">LMG 29894</strain>
    </source>
</reference>
<evidence type="ECO:0000256" key="2">
    <source>
        <dbReference type="ARBA" id="ARBA00010442"/>
    </source>
</evidence>
<keyword evidence="8 10" id="KW-0472">Membrane</keyword>
<dbReference type="InterPro" id="IPR002898">
    <property type="entry name" value="MotA_ExbB_proton_chnl"/>
</dbReference>
<evidence type="ECO:0000256" key="9">
    <source>
        <dbReference type="ARBA" id="ARBA00023306"/>
    </source>
</evidence>
<dbReference type="NCBIfam" id="TIGR02796">
    <property type="entry name" value="tolQ"/>
    <property type="match status" value="1"/>
</dbReference>
<keyword evidence="7 10" id="KW-1133">Transmembrane helix</keyword>
<feature type="transmembrane region" description="Helical" evidence="10">
    <location>
        <begin position="124"/>
        <end position="146"/>
    </location>
</feature>
<keyword evidence="3 10" id="KW-1003">Cell membrane</keyword>
<dbReference type="HAMAP" id="MF_02202">
    <property type="entry name" value="TolQ"/>
    <property type="match status" value="1"/>
</dbReference>
<evidence type="ECO:0000256" key="4">
    <source>
        <dbReference type="ARBA" id="ARBA00022519"/>
    </source>
</evidence>
<evidence type="ECO:0000259" key="11">
    <source>
        <dbReference type="Pfam" id="PF01618"/>
    </source>
</evidence>
<protein>
    <recommendedName>
        <fullName evidence="10">Tol-Pal system protein TolQ</fullName>
    </recommendedName>
</protein>
<feature type="transmembrane region" description="Helical" evidence="10">
    <location>
        <begin position="12"/>
        <end position="33"/>
    </location>
</feature>
<dbReference type="PANTHER" id="PTHR30625:SF3">
    <property type="entry name" value="TOL-PAL SYSTEM PROTEIN TOLQ"/>
    <property type="match status" value="1"/>
</dbReference>
<keyword evidence="9 10" id="KW-0131">Cell cycle</keyword>
<evidence type="ECO:0000256" key="5">
    <source>
        <dbReference type="ARBA" id="ARBA00022618"/>
    </source>
</evidence>
<accession>A0ABV8MRF4</accession>
<evidence type="ECO:0000313" key="13">
    <source>
        <dbReference type="Proteomes" id="UP001595791"/>
    </source>
</evidence>
<organism evidence="12 13">
    <name type="scientific">Chitinimonas lacunae</name>
    <dbReference type="NCBI Taxonomy" id="1963018"/>
    <lineage>
        <taxon>Bacteria</taxon>
        <taxon>Pseudomonadati</taxon>
        <taxon>Pseudomonadota</taxon>
        <taxon>Betaproteobacteria</taxon>
        <taxon>Neisseriales</taxon>
        <taxon>Chitinibacteraceae</taxon>
        <taxon>Chitinimonas</taxon>
    </lineage>
</organism>
<evidence type="ECO:0000313" key="12">
    <source>
        <dbReference type="EMBL" id="MFC4160798.1"/>
    </source>
</evidence>
<dbReference type="RefSeq" id="WP_378168051.1">
    <property type="nucleotide sequence ID" value="NZ_JBHSBU010000001.1"/>
</dbReference>
<feature type="domain" description="MotA/TolQ/ExbB proton channel" evidence="11">
    <location>
        <begin position="75"/>
        <end position="203"/>
    </location>
</feature>
<keyword evidence="4 10" id="KW-0997">Cell inner membrane</keyword>
<comment type="function">
    <text evidence="10">Part of the Tol-Pal system, which plays a role in outer membrane invagination during cell division and is important for maintaining outer membrane integrity.</text>
</comment>
<dbReference type="EMBL" id="JBHSBU010000001">
    <property type="protein sequence ID" value="MFC4160798.1"/>
    <property type="molecule type" value="Genomic_DNA"/>
</dbReference>
<comment type="caution">
    <text evidence="12">The sequence shown here is derived from an EMBL/GenBank/DDBJ whole genome shotgun (WGS) entry which is preliminary data.</text>
</comment>
<comment type="subcellular location">
    <subcellularLocation>
        <location evidence="10">Cell inner membrane</location>
        <topology evidence="10">Multi-pass membrane protein</topology>
    </subcellularLocation>
    <subcellularLocation>
        <location evidence="1">Cell membrane</location>
        <topology evidence="1">Multi-pass membrane protein</topology>
    </subcellularLocation>
</comment>
<evidence type="ECO:0000256" key="8">
    <source>
        <dbReference type="ARBA" id="ARBA00023136"/>
    </source>
</evidence>
<comment type="subunit">
    <text evidence="10">The Tol-Pal system is composed of five core proteins: the inner membrane proteins TolA, TolQ and TolR, the periplasmic protein TolB and the outer membrane protein Pal. They form a network linking the inner and outer membranes and the peptidoglycan layer.</text>
</comment>
<evidence type="ECO:0000256" key="3">
    <source>
        <dbReference type="ARBA" id="ARBA00022475"/>
    </source>
</evidence>
<evidence type="ECO:0000256" key="6">
    <source>
        <dbReference type="ARBA" id="ARBA00022692"/>
    </source>
</evidence>
<comment type="similarity">
    <text evidence="2 10">Belongs to the ExbB/TolQ family.</text>
</comment>
<keyword evidence="6 10" id="KW-0812">Transmembrane</keyword>
<keyword evidence="13" id="KW-1185">Reference proteome</keyword>
<dbReference type="PANTHER" id="PTHR30625">
    <property type="entry name" value="PROTEIN TOLQ"/>
    <property type="match status" value="1"/>
</dbReference>
<dbReference type="InterPro" id="IPR050790">
    <property type="entry name" value="ExbB/TolQ_transport"/>
</dbReference>
<gene>
    <name evidence="10 12" type="primary">tolQ</name>
    <name evidence="12" type="ORF">ACFOW7_15765</name>
</gene>
<evidence type="ECO:0000256" key="10">
    <source>
        <dbReference type="HAMAP-Rule" id="MF_02202"/>
    </source>
</evidence>
<dbReference type="InterPro" id="IPR014163">
    <property type="entry name" value="Tol-Pal_TolQ"/>
</dbReference>